<feature type="signal peptide" evidence="1">
    <location>
        <begin position="1"/>
        <end position="19"/>
    </location>
</feature>
<gene>
    <name evidence="2" type="ORF">SBOR_8398</name>
</gene>
<comment type="caution">
    <text evidence="2">The sequence shown here is derived from an EMBL/GenBank/DDBJ whole genome shotgun (WGS) entry which is preliminary data.</text>
</comment>
<protein>
    <submittedName>
        <fullName evidence="2">Uncharacterized protein</fullName>
    </submittedName>
</protein>
<organism evidence="2 3">
    <name type="scientific">Sclerotinia borealis (strain F-4128)</name>
    <dbReference type="NCBI Taxonomy" id="1432307"/>
    <lineage>
        <taxon>Eukaryota</taxon>
        <taxon>Fungi</taxon>
        <taxon>Dikarya</taxon>
        <taxon>Ascomycota</taxon>
        <taxon>Pezizomycotina</taxon>
        <taxon>Leotiomycetes</taxon>
        <taxon>Helotiales</taxon>
        <taxon>Sclerotiniaceae</taxon>
        <taxon>Sclerotinia</taxon>
    </lineage>
</organism>
<reference evidence="2 3" key="1">
    <citation type="journal article" date="2014" name="Genome Announc.">
        <title>Draft genome sequence of Sclerotinia borealis, a psychrophilic plant pathogenic fungus.</title>
        <authorList>
            <person name="Mardanov A.V."/>
            <person name="Beletsky A.V."/>
            <person name="Kadnikov V.V."/>
            <person name="Ignatov A.N."/>
            <person name="Ravin N.V."/>
        </authorList>
    </citation>
    <scope>NUCLEOTIDE SEQUENCE [LARGE SCALE GENOMIC DNA]</scope>
    <source>
        <strain evidence="3">F-4157</strain>
    </source>
</reference>
<feature type="chain" id="PRO_5004918181" evidence="1">
    <location>
        <begin position="20"/>
        <end position="206"/>
    </location>
</feature>
<dbReference type="Proteomes" id="UP000019487">
    <property type="component" value="Unassembled WGS sequence"/>
</dbReference>
<dbReference type="EMBL" id="AYSA01000526">
    <property type="protein sequence ID" value="ESZ91224.1"/>
    <property type="molecule type" value="Genomic_DNA"/>
</dbReference>
<evidence type="ECO:0000313" key="3">
    <source>
        <dbReference type="Proteomes" id="UP000019487"/>
    </source>
</evidence>
<evidence type="ECO:0000313" key="2">
    <source>
        <dbReference type="EMBL" id="ESZ91224.1"/>
    </source>
</evidence>
<keyword evidence="3" id="KW-1185">Reference proteome</keyword>
<sequence length="206" mass="22595">MRFSSPTITLAVLFRPTLCDIVIHEGTGSVITSISTPITYYSPSTLVSSVYPISTEATATDYYTPPGSTGSYSSLPSSTTYHTYSRHVTSEPTVTSPTTYALSTTTTSSTPSSCISPTFTWSGPTDFPTPIAARDSYRMGRRDDPPKLTPQQVEDMRKIVALWDKVEKAKPVIDRAIAAHETDCQSFKDLITLQEKFDTNFSSNYS</sequence>
<name>W9C8N8_SCLBF</name>
<accession>W9C8N8</accession>
<evidence type="ECO:0000256" key="1">
    <source>
        <dbReference type="SAM" id="SignalP"/>
    </source>
</evidence>
<dbReference type="AlphaFoldDB" id="W9C8N8"/>
<dbReference type="OrthoDB" id="3557875at2759"/>
<proteinExistence type="predicted"/>
<dbReference type="HOGENOM" id="CLU_1332622_0_0_1"/>
<keyword evidence="1" id="KW-0732">Signal</keyword>